<feature type="compositionally biased region" description="Basic and acidic residues" evidence="1">
    <location>
        <begin position="575"/>
        <end position="586"/>
    </location>
</feature>
<dbReference type="SMART" id="SM00460">
    <property type="entry name" value="TGc"/>
    <property type="match status" value="1"/>
</dbReference>
<dbReference type="SUPFAM" id="SSF54001">
    <property type="entry name" value="Cysteine proteinases"/>
    <property type="match status" value="1"/>
</dbReference>
<dbReference type="PANTHER" id="PTHR33490">
    <property type="entry name" value="BLR5614 PROTEIN-RELATED"/>
    <property type="match status" value="1"/>
</dbReference>
<dbReference type="Pfam" id="PF01841">
    <property type="entry name" value="Transglut_core"/>
    <property type="match status" value="1"/>
</dbReference>
<keyword evidence="4" id="KW-1185">Reference proteome</keyword>
<feature type="region of interest" description="Disordered" evidence="1">
    <location>
        <begin position="566"/>
        <end position="587"/>
    </location>
</feature>
<dbReference type="Pfam" id="PF09899">
    <property type="entry name" value="DUF2126"/>
    <property type="match status" value="1"/>
</dbReference>
<dbReference type="Pfam" id="PF08379">
    <property type="entry name" value="Bact_transglu_N"/>
    <property type="match status" value="1"/>
</dbReference>
<sequence length="1131" mass="126362">MSMRVALSHHLSFVFHRQLNPTTLWLRLRPAPHTTAKIEAYSIKVHADPVWLTWARDPFENHLGRLDLPKPFSSVGFDVEFIADLVPFNPFGFFVEPFANDYPFAYPEQLRKELIPYLHPEPHGDAFAGWLAGLDRSPRYLVEYLTLINNVVHDRLSVDWSSGSKPNGLDAVIENGGGSPQDLAWVLTQSLRSLGLAARFTSGYLITLTTDSEGNVSDDDSTDTARVHAWSEVFVPGAGWIGLDPSLGIFTAEYHVPLASTPDRFRTVPLVGIQAPLVASSKDQLTLRRLKPTVPNKLLSQTHWHDIAATGRYVDDQLSKQQIALCSSAEVNFIRDPSMASDASIAGRDDRELAELLLARLRTQWGSGGAVHIGQGEHYRGESSARWRMSCCYRSDGHPLWRDVNPLPRGTESPREVTADDANQFATALASGLTVNPDYVIPAYEDRLHQLWTDPSQLPLVPETDELTDPLRRQRLAQRLSTPQSAPTGYVLPLRWHPIRNLWSSGTWEFRRSKLYLLPGDFSMGFRLPLGSLSKHATEADEIANEPSQFEEKDLLPQIYGETSARQTVFSPPSDRSEELDSEKNGRAPRTALCVQARDNAIHVFLPPIHHVEHYVELVAVIHAVAQQLQLPVVLEGYDPPQDPRLLRFVIEPDRNRLRLVLPAASNWQQQSELYETAFAEAKAVGLVAESGLAEDTEDVAHLDELNEEKVQRASSNTALTLGGPTPATSPFLNHPPLLRSLISYWLNHPCLSYLFSGTQIGPSGNAPRPDEGRDDALYELGIALERIPVADSPHLWLPDRLLRHLLADASGNMHRAEIRVDTLYAPERQSRRLGQIILQSFAMAPISKLASLQALLVRALVAHFHQRPYTEPLVRWESQLHDRFMLPQVLWDDFSQVIRDLNESGLPLQQEWFRSIFELNFPRLGRVQLGDITLELRRAHEPWPLLAEEVTGAGIARFIDVANERLQVRLSGVVPDRYVLACNRESVPLKRGTTEGEYVAGVRYKVTQPPSTLHPTIAPVNKLVFDLIDTWTGKSIGGCTYYPAAPHTWTAGPMGTPTPVQLPGTEPTVPPVPEARSPVRVSGRFEGSGSGECDFSMPTHRLDRRFPYLLDLTKVAVENGMVVQSDVRVV</sequence>
<organism evidence="3 4">
    <name type="scientific">Novipirellula caenicola</name>
    <dbReference type="NCBI Taxonomy" id="1536901"/>
    <lineage>
        <taxon>Bacteria</taxon>
        <taxon>Pseudomonadati</taxon>
        <taxon>Planctomycetota</taxon>
        <taxon>Planctomycetia</taxon>
        <taxon>Pirellulales</taxon>
        <taxon>Pirellulaceae</taxon>
        <taxon>Novipirellula</taxon>
    </lineage>
</organism>
<evidence type="ECO:0000313" key="4">
    <source>
        <dbReference type="Proteomes" id="UP001416858"/>
    </source>
</evidence>
<name>A0ABP9VV42_9BACT</name>
<dbReference type="PANTHER" id="PTHR33490:SF1">
    <property type="entry name" value="SLL1233 PROTEIN"/>
    <property type="match status" value="1"/>
</dbReference>
<feature type="domain" description="Transglutaminase-like" evidence="2">
    <location>
        <begin position="172"/>
        <end position="247"/>
    </location>
</feature>
<evidence type="ECO:0000256" key="1">
    <source>
        <dbReference type="SAM" id="MobiDB-lite"/>
    </source>
</evidence>
<comment type="caution">
    <text evidence="3">The sequence shown here is derived from an EMBL/GenBank/DDBJ whole genome shotgun (WGS) entry which is preliminary data.</text>
</comment>
<evidence type="ECO:0000259" key="2">
    <source>
        <dbReference type="SMART" id="SM00460"/>
    </source>
</evidence>
<evidence type="ECO:0000313" key="3">
    <source>
        <dbReference type="EMBL" id="GAA5509019.1"/>
    </source>
</evidence>
<dbReference type="InterPro" id="IPR038765">
    <property type="entry name" value="Papain-like_cys_pep_sf"/>
</dbReference>
<protein>
    <recommendedName>
        <fullName evidence="2">Transglutaminase-like domain-containing protein</fullName>
    </recommendedName>
</protein>
<reference evidence="3 4" key="1">
    <citation type="submission" date="2024-02" db="EMBL/GenBank/DDBJ databases">
        <title>Rhodopirellula caenicola NBRC 110016.</title>
        <authorList>
            <person name="Ichikawa N."/>
            <person name="Katano-Makiyama Y."/>
            <person name="Hidaka K."/>
        </authorList>
    </citation>
    <scope>NUCLEOTIDE SEQUENCE [LARGE SCALE GENOMIC DNA]</scope>
    <source>
        <strain evidence="3 4">NBRC 110016</strain>
    </source>
</reference>
<dbReference type="Gene3D" id="3.10.620.30">
    <property type="match status" value="1"/>
</dbReference>
<dbReference type="RefSeq" id="WP_345685762.1">
    <property type="nucleotide sequence ID" value="NZ_BAABRO010000012.1"/>
</dbReference>
<dbReference type="InterPro" id="IPR013589">
    <property type="entry name" value="Bac_transglu_N"/>
</dbReference>
<dbReference type="EMBL" id="BAABRO010000012">
    <property type="protein sequence ID" value="GAA5509019.1"/>
    <property type="molecule type" value="Genomic_DNA"/>
</dbReference>
<gene>
    <name evidence="3" type="ORF">Rcae01_04488</name>
</gene>
<dbReference type="Proteomes" id="UP001416858">
    <property type="component" value="Unassembled WGS sequence"/>
</dbReference>
<feature type="region of interest" description="Disordered" evidence="1">
    <location>
        <begin position="1069"/>
        <end position="1093"/>
    </location>
</feature>
<dbReference type="InterPro" id="IPR002931">
    <property type="entry name" value="Transglutaminase-like"/>
</dbReference>
<dbReference type="InterPro" id="IPR018667">
    <property type="entry name" value="DUF2126"/>
</dbReference>
<proteinExistence type="predicted"/>
<accession>A0ABP9VV42</accession>